<dbReference type="AlphaFoldDB" id="A0A9P7VDR1"/>
<evidence type="ECO:0000256" key="3">
    <source>
        <dbReference type="ARBA" id="ARBA00008305"/>
    </source>
</evidence>
<evidence type="ECO:0000256" key="7">
    <source>
        <dbReference type="ARBA" id="ARBA00022741"/>
    </source>
</evidence>
<dbReference type="InterPro" id="IPR009286">
    <property type="entry name" value="Ins_P5_2-kin"/>
</dbReference>
<comment type="function">
    <text evidence="2">Has kinase activity and phosphorylates inositol-1,3,4,5,6-pentakisphosphate (Ins(1,3,4,5,6)P5) to produce 1,2,3,4,5,6-hexakisphosphate (InsP6), also known as phytate.</text>
</comment>
<evidence type="ECO:0000256" key="2">
    <source>
        <dbReference type="ARBA" id="ARBA00003979"/>
    </source>
</evidence>
<evidence type="ECO:0000256" key="1">
    <source>
        <dbReference type="ARBA" id="ARBA00001774"/>
    </source>
</evidence>
<reference evidence="11" key="1">
    <citation type="submission" date="2021-03" db="EMBL/GenBank/DDBJ databases">
        <authorList>
            <person name="Palmer J.M."/>
        </authorList>
    </citation>
    <scope>NUCLEOTIDE SEQUENCE</scope>
    <source>
        <strain evidence="11">ARV_011</strain>
    </source>
</reference>
<comment type="similarity">
    <text evidence="3">Belongs to the IPK1 type 1 family.</text>
</comment>
<dbReference type="GO" id="GO:0032958">
    <property type="term" value="P:inositol phosphate biosynthetic process"/>
    <property type="evidence" value="ECO:0007669"/>
    <property type="project" value="TreeGrafter"/>
</dbReference>
<keyword evidence="8 10" id="KW-0418">Kinase</keyword>
<organism evidence="11 12">
    <name type="scientific">Scheffersomyces spartinae</name>
    <dbReference type="NCBI Taxonomy" id="45513"/>
    <lineage>
        <taxon>Eukaryota</taxon>
        <taxon>Fungi</taxon>
        <taxon>Dikarya</taxon>
        <taxon>Ascomycota</taxon>
        <taxon>Saccharomycotina</taxon>
        <taxon>Pichiomycetes</taxon>
        <taxon>Debaryomycetaceae</taxon>
        <taxon>Scheffersomyces</taxon>
    </lineage>
</organism>
<dbReference type="GeneID" id="66115666"/>
<dbReference type="PANTHER" id="PTHR14456:SF2">
    <property type="entry name" value="INOSITOL-PENTAKISPHOSPHATE 2-KINASE"/>
    <property type="match status" value="1"/>
</dbReference>
<dbReference type="EMBL" id="JAHMUF010000002">
    <property type="protein sequence ID" value="KAG7195907.1"/>
    <property type="molecule type" value="Genomic_DNA"/>
</dbReference>
<dbReference type="Pfam" id="PF06090">
    <property type="entry name" value="Ins_P5_2-kin"/>
    <property type="match status" value="1"/>
</dbReference>
<comment type="catalytic activity">
    <reaction evidence="1 10">
        <text>1D-myo-inositol 1,3,4,5,6-pentakisphosphate + ATP = 1D-myo-inositol hexakisphosphate + ADP + H(+)</text>
        <dbReference type="Rhea" id="RHEA:20313"/>
        <dbReference type="ChEBI" id="CHEBI:15378"/>
        <dbReference type="ChEBI" id="CHEBI:30616"/>
        <dbReference type="ChEBI" id="CHEBI:57733"/>
        <dbReference type="ChEBI" id="CHEBI:58130"/>
        <dbReference type="ChEBI" id="CHEBI:456216"/>
        <dbReference type="EC" id="2.7.1.158"/>
    </reaction>
</comment>
<evidence type="ECO:0000313" key="12">
    <source>
        <dbReference type="Proteomes" id="UP000790833"/>
    </source>
</evidence>
<evidence type="ECO:0000256" key="5">
    <source>
        <dbReference type="ARBA" id="ARBA00014846"/>
    </source>
</evidence>
<accession>A0A9P7VDR1</accession>
<dbReference type="OrthoDB" id="272370at2759"/>
<dbReference type="GO" id="GO:0005524">
    <property type="term" value="F:ATP binding"/>
    <property type="evidence" value="ECO:0007669"/>
    <property type="project" value="UniProtKB-KW"/>
</dbReference>
<sequence>MEIHKVASPQDWVYFAKGAANILFEYKGTNDFLKNKLLRLRMNNKDEKEYILTCSLFDFVELKCKQLFELLEITDMQLVVLTPEFLRQLDTNGTELKESEKYGFLIPNNVPSDFIKLKGTKNFCLFYNESSVIAEIKPKWLYDNYNTNYCRSCLLVQLRQGLNSKRHFCPLDLLYPQTINRVVDDMFGIFSEEDLARLYDKTKIDIKQLFALYLKDSDNIFQKLKHFQAAKDSSTYLRNVSDAEHVPDDLLLMMTLRDVGLFLKFDKSQQKRPETDLEPLLSSSNDLVNTLLQTSTQWKSQTSINTTGLKVLNYKGDEYYVNCNIYDLDLKSRHKLAHWKKTEQSLQQIYYSSNPNWRYCIKLDGGGDKENPY</sequence>
<keyword evidence="9 10" id="KW-0067">ATP-binding</keyword>
<keyword evidence="12" id="KW-1185">Reference proteome</keyword>
<dbReference type="RefSeq" id="XP_043051452.1">
    <property type="nucleotide sequence ID" value="XM_043193064.1"/>
</dbReference>
<dbReference type="EC" id="2.7.1.158" evidence="4 10"/>
<evidence type="ECO:0000256" key="10">
    <source>
        <dbReference type="RuleBase" id="RU364126"/>
    </source>
</evidence>
<comment type="function">
    <text evidence="10">Phosphorylates Ins(1,3,4,5,6)P5 at position 2 to form Ins(1,2,3,4,5,6)P6 (InsP6 or phytate).</text>
</comment>
<dbReference type="GO" id="GO:0005634">
    <property type="term" value="C:nucleus"/>
    <property type="evidence" value="ECO:0007669"/>
    <property type="project" value="TreeGrafter"/>
</dbReference>
<name>A0A9P7VDR1_9ASCO</name>
<evidence type="ECO:0000256" key="8">
    <source>
        <dbReference type="ARBA" id="ARBA00022777"/>
    </source>
</evidence>
<evidence type="ECO:0000256" key="6">
    <source>
        <dbReference type="ARBA" id="ARBA00022679"/>
    </source>
</evidence>
<keyword evidence="7 10" id="KW-0547">Nucleotide-binding</keyword>
<dbReference type="GO" id="GO:0035299">
    <property type="term" value="F:inositol-1,3,4,5,6-pentakisphosphate 2-kinase activity"/>
    <property type="evidence" value="ECO:0007669"/>
    <property type="project" value="UniProtKB-EC"/>
</dbReference>
<dbReference type="InterPro" id="IPR043001">
    <property type="entry name" value="IP5_2-K_N_lobe"/>
</dbReference>
<dbReference type="Gene3D" id="3.30.200.110">
    <property type="entry name" value="Inositol-pentakisphosphate 2-kinase, N-lobe"/>
    <property type="match status" value="1"/>
</dbReference>
<dbReference type="PANTHER" id="PTHR14456">
    <property type="entry name" value="INOSITOL POLYPHOSPHATE KINASE 1"/>
    <property type="match status" value="1"/>
</dbReference>
<proteinExistence type="inferred from homology"/>
<evidence type="ECO:0000256" key="9">
    <source>
        <dbReference type="ARBA" id="ARBA00022840"/>
    </source>
</evidence>
<evidence type="ECO:0000313" key="11">
    <source>
        <dbReference type="EMBL" id="KAG7195907.1"/>
    </source>
</evidence>
<comment type="caution">
    <text evidence="11">The sequence shown here is derived from an EMBL/GenBank/DDBJ whole genome shotgun (WGS) entry which is preliminary data.</text>
</comment>
<gene>
    <name evidence="11" type="primary">IPK1</name>
    <name evidence="11" type="ORF">KQ657_002292</name>
</gene>
<dbReference type="Proteomes" id="UP000790833">
    <property type="component" value="Unassembled WGS sequence"/>
</dbReference>
<keyword evidence="6 10" id="KW-0808">Transferase</keyword>
<comment type="domain">
    <text evidence="10">The EXKPK motif is conserved in inositol-pentakisphosphate 2-kinases of both family 1 and 2.</text>
</comment>
<protein>
    <recommendedName>
        <fullName evidence="5 10">Inositol-pentakisphosphate 2-kinase</fullName>
        <ecNumber evidence="4 10">2.7.1.158</ecNumber>
    </recommendedName>
</protein>
<evidence type="ECO:0000256" key="4">
    <source>
        <dbReference type="ARBA" id="ARBA00012023"/>
    </source>
</evidence>